<evidence type="ECO:0000256" key="3">
    <source>
        <dbReference type="ARBA" id="ARBA00023002"/>
    </source>
</evidence>
<evidence type="ECO:0000256" key="5">
    <source>
        <dbReference type="PIRSR" id="PIRSR000097-2"/>
    </source>
</evidence>
<dbReference type="FunFam" id="3.20.20.100:FF:000002">
    <property type="entry name" value="2,5-diketo-D-gluconic acid reductase A"/>
    <property type="match status" value="1"/>
</dbReference>
<dbReference type="PANTHER" id="PTHR43827:SF3">
    <property type="entry name" value="NADP-DEPENDENT OXIDOREDUCTASE DOMAIN-CONTAINING PROTEIN"/>
    <property type="match status" value="1"/>
</dbReference>
<evidence type="ECO:0000256" key="6">
    <source>
        <dbReference type="PIRSR" id="PIRSR000097-3"/>
    </source>
</evidence>
<dbReference type="Gene3D" id="3.20.20.100">
    <property type="entry name" value="NADP-dependent oxidoreductase domain"/>
    <property type="match status" value="1"/>
</dbReference>
<evidence type="ECO:0000259" key="8">
    <source>
        <dbReference type="Pfam" id="PF00248"/>
    </source>
</evidence>
<evidence type="ECO:0000313" key="10">
    <source>
        <dbReference type="Proteomes" id="UP000002247"/>
    </source>
</evidence>
<dbReference type="InterPro" id="IPR023210">
    <property type="entry name" value="NADP_OxRdtase_dom"/>
</dbReference>
<feature type="site" description="Lowers pKa of active site Tyr" evidence="6">
    <location>
        <position position="75"/>
    </location>
</feature>
<dbReference type="PRINTS" id="PR00069">
    <property type="entry name" value="ALDKETRDTASE"/>
</dbReference>
<dbReference type="InterPro" id="IPR018170">
    <property type="entry name" value="Aldo/ket_reductase_CS"/>
</dbReference>
<dbReference type="EMBL" id="CP001958">
    <property type="protein sequence ID" value="ADG98701.1"/>
    <property type="molecule type" value="Genomic_DNA"/>
</dbReference>
<keyword evidence="10" id="KW-1185">Reference proteome</keyword>
<protein>
    <submittedName>
        <fullName evidence="9">Aldo/keto reductase</fullName>
    </submittedName>
</protein>
<name>D6ZA31_SEGRD</name>
<accession>D6ZA31</accession>
<dbReference type="eggNOG" id="COG0656">
    <property type="taxonomic scope" value="Bacteria"/>
</dbReference>
<evidence type="ECO:0000256" key="7">
    <source>
        <dbReference type="SAM" id="MobiDB-lite"/>
    </source>
</evidence>
<gene>
    <name evidence="9" type="ordered locus">Srot_2251</name>
</gene>
<sequence length="286" mass="31673">MSVPNIPLNDGNTIPQLGFGVWQVPDDVAEPAVAKAFEVGYRHIDTAAVYNNERGVGRAIAKSGLAREELYITTKLWNAEQGYDSTLAALDASLQRLGLDYVDLYLIHWAVPARDDFVATFKAFQKAREDGKVRSIGVSNFHEAHVRRVIEETGETPSVNQIELHPHLAQARLRELHRELGIATESYSPLGIGKSLSEPVVQKIAEEAGVTPAQALIRWHLQIGNIVIPKSQTPERIASNFDVFGFELTPAQIDAITGLPEQPRLNPDPDEFNLDDKWPYGDPNSH</sequence>
<keyword evidence="2" id="KW-0521">NADP</keyword>
<keyword evidence="3" id="KW-0560">Oxidoreductase</keyword>
<dbReference type="PROSITE" id="PS00062">
    <property type="entry name" value="ALDOKETO_REDUCTASE_2"/>
    <property type="match status" value="1"/>
</dbReference>
<dbReference type="PANTHER" id="PTHR43827">
    <property type="entry name" value="2,5-DIKETO-D-GLUCONIC ACID REDUCTASE"/>
    <property type="match status" value="1"/>
</dbReference>
<dbReference type="AlphaFoldDB" id="D6ZA31"/>
<dbReference type="InterPro" id="IPR020471">
    <property type="entry name" value="AKR"/>
</dbReference>
<feature type="active site" description="Proton donor" evidence="4">
    <location>
        <position position="50"/>
    </location>
</feature>
<dbReference type="RefSeq" id="WP_013139151.1">
    <property type="nucleotide sequence ID" value="NC_014168.1"/>
</dbReference>
<feature type="compositionally biased region" description="Basic and acidic residues" evidence="7">
    <location>
        <begin position="274"/>
        <end position="286"/>
    </location>
</feature>
<feature type="binding site" evidence="5">
    <location>
        <position position="108"/>
    </location>
    <ligand>
        <name>substrate</name>
    </ligand>
</feature>
<dbReference type="SUPFAM" id="SSF51430">
    <property type="entry name" value="NAD(P)-linked oxidoreductase"/>
    <property type="match status" value="1"/>
</dbReference>
<dbReference type="PIRSF" id="PIRSF000097">
    <property type="entry name" value="AKR"/>
    <property type="match status" value="1"/>
</dbReference>
<evidence type="ECO:0000313" key="9">
    <source>
        <dbReference type="EMBL" id="ADG98701.1"/>
    </source>
</evidence>
<reference evidence="9 10" key="1">
    <citation type="journal article" date="2010" name="Stand. Genomic Sci.">
        <title>Complete genome sequence of Segniliparus rotundus type strain (CDC 1076).</title>
        <authorList>
            <person name="Sikorski J."/>
            <person name="Lapidus A."/>
            <person name="Copeland A."/>
            <person name="Misra M."/>
            <person name="Glavina Del Rio T."/>
            <person name="Nolan M."/>
            <person name="Lucas S."/>
            <person name="Chen F."/>
            <person name="Tice H."/>
            <person name="Cheng J.F."/>
            <person name="Jando M."/>
            <person name="Schneider S."/>
            <person name="Bruce D."/>
            <person name="Goodwin L."/>
            <person name="Pitluck S."/>
            <person name="Liolios K."/>
            <person name="Mikhailova N."/>
            <person name="Pati A."/>
            <person name="Ivanova N."/>
            <person name="Mavromatis K."/>
            <person name="Chen A."/>
            <person name="Palaniappan K."/>
            <person name="Chertkov O."/>
            <person name="Land M."/>
            <person name="Hauser L."/>
            <person name="Chang Y.J."/>
            <person name="Jeffries C.D."/>
            <person name="Brettin T."/>
            <person name="Detter J.C."/>
            <person name="Han C."/>
            <person name="Rohde M."/>
            <person name="Goker M."/>
            <person name="Bristow J."/>
            <person name="Eisen J.A."/>
            <person name="Markowitz V."/>
            <person name="Hugenholtz P."/>
            <person name="Kyrpides N.C."/>
            <person name="Klenk H.P."/>
        </authorList>
    </citation>
    <scope>NUCLEOTIDE SEQUENCE [LARGE SCALE GENOMIC DNA]</scope>
    <source>
        <strain evidence="10">ATCC BAA-972 / CDC 1076 / CIP 108378 / DSM 44985 / JCM 13578</strain>
    </source>
</reference>
<dbReference type="KEGG" id="srt:Srot_2251"/>
<evidence type="ECO:0000256" key="2">
    <source>
        <dbReference type="ARBA" id="ARBA00022857"/>
    </source>
</evidence>
<evidence type="ECO:0000256" key="1">
    <source>
        <dbReference type="ARBA" id="ARBA00007905"/>
    </source>
</evidence>
<comment type="similarity">
    <text evidence="1">Belongs to the aldo/keto reductase family.</text>
</comment>
<feature type="domain" description="NADP-dependent oxidoreductase" evidence="8">
    <location>
        <begin position="17"/>
        <end position="258"/>
    </location>
</feature>
<dbReference type="Proteomes" id="UP000002247">
    <property type="component" value="Chromosome"/>
</dbReference>
<feature type="region of interest" description="Disordered" evidence="7">
    <location>
        <begin position="259"/>
        <end position="286"/>
    </location>
</feature>
<dbReference type="STRING" id="640132.Srot_2251"/>
<dbReference type="HOGENOM" id="CLU_023205_0_1_11"/>
<proteinExistence type="inferred from homology"/>
<dbReference type="InterPro" id="IPR036812">
    <property type="entry name" value="NAD(P)_OxRdtase_dom_sf"/>
</dbReference>
<evidence type="ECO:0000256" key="4">
    <source>
        <dbReference type="PIRSR" id="PIRSR000097-1"/>
    </source>
</evidence>
<dbReference type="PROSITE" id="PS00798">
    <property type="entry name" value="ALDOKETO_REDUCTASE_1"/>
    <property type="match status" value="1"/>
</dbReference>
<dbReference type="GO" id="GO:0016616">
    <property type="term" value="F:oxidoreductase activity, acting on the CH-OH group of donors, NAD or NADP as acceptor"/>
    <property type="evidence" value="ECO:0007669"/>
    <property type="project" value="UniProtKB-ARBA"/>
</dbReference>
<dbReference type="OrthoDB" id="9804790at2"/>
<dbReference type="Pfam" id="PF00248">
    <property type="entry name" value="Aldo_ket_red"/>
    <property type="match status" value="1"/>
</dbReference>
<organism evidence="9 10">
    <name type="scientific">Segniliparus rotundus (strain ATCC BAA-972 / CDC 1076 / CIP 108378 / DSM 44985 / JCM 13578)</name>
    <dbReference type="NCBI Taxonomy" id="640132"/>
    <lineage>
        <taxon>Bacteria</taxon>
        <taxon>Bacillati</taxon>
        <taxon>Actinomycetota</taxon>
        <taxon>Actinomycetes</taxon>
        <taxon>Mycobacteriales</taxon>
        <taxon>Segniliparaceae</taxon>
        <taxon>Segniliparus</taxon>
    </lineage>
</organism>